<dbReference type="PIRSF" id="PIRSF000138">
    <property type="entry name" value="Al-hdrx_acd_dh"/>
    <property type="match status" value="1"/>
</dbReference>
<comment type="caution">
    <text evidence="8">The sequence shown here is derived from an EMBL/GenBank/DDBJ whole genome shotgun (WGS) entry which is preliminary data.</text>
</comment>
<evidence type="ECO:0000256" key="3">
    <source>
        <dbReference type="ARBA" id="ARBA00022643"/>
    </source>
</evidence>
<evidence type="ECO:0000259" key="7">
    <source>
        <dbReference type="PROSITE" id="PS51349"/>
    </source>
</evidence>
<sequence>MTDDGDGIGEQTAPVDDPSDPYGEFRQTEVFLNGRAGVDPDYPIAVADLREQARETLDADAEAYLFGGAGREDTMRENRDAFVDYRLVPRMLRDVSDRDLSVSVLDSDLPVPFLLAPIGMQSLFHEDAELATARACADLDVPLVLSSVASETPEDVAEELGDTTGWFQLYWNADPAVTESFLARAEDAGYEALVVTADTPFTGWRERELQQASLPFFDGHGLATYLSDPAFREALDSPPEENEAAAVQHLLDGFSDASRTWSDLADLLDGTDLPALVKGVLRPDDARRAVEAGAEGVIVSNHGGRQVDGEIAALDALPGIADEIGDEATVLFDSGIRGGADALRAIALGADAVLLGRPYVYGLAAGGADGVRSAVENFRADLDLTLGLLGYAAVTELDRDAVVEQ</sequence>
<comment type="similarity">
    <text evidence="5">Belongs to the FMN-dependent alpha-hydroxy acid dehydrogenase family.</text>
</comment>
<name>A0ABD5RDA6_9EURY</name>
<keyword evidence="9" id="KW-1185">Reference proteome</keyword>
<keyword evidence="4" id="KW-0560">Oxidoreductase</keyword>
<evidence type="ECO:0000313" key="9">
    <source>
        <dbReference type="Proteomes" id="UP001596201"/>
    </source>
</evidence>
<dbReference type="Gene3D" id="3.20.20.70">
    <property type="entry name" value="Aldolase class I"/>
    <property type="match status" value="1"/>
</dbReference>
<dbReference type="PROSITE" id="PS00557">
    <property type="entry name" value="FMN_HYDROXY_ACID_DH_1"/>
    <property type="match status" value="1"/>
</dbReference>
<dbReference type="GO" id="GO:0032553">
    <property type="term" value="F:ribonucleotide binding"/>
    <property type="evidence" value="ECO:0007669"/>
    <property type="project" value="UniProtKB-ARBA"/>
</dbReference>
<evidence type="ECO:0000256" key="5">
    <source>
        <dbReference type="ARBA" id="ARBA00024042"/>
    </source>
</evidence>
<dbReference type="InterPro" id="IPR008259">
    <property type="entry name" value="FMN_hydac_DH_AS"/>
</dbReference>
<protein>
    <submittedName>
        <fullName evidence="8">Alpha-hydroxy-acid oxidizing protein</fullName>
    </submittedName>
</protein>
<dbReference type="PANTHER" id="PTHR10578:SF143">
    <property type="entry name" value="FMN-DEPENDENT ALPHA-HYDROXY ACID DEHYDROGENASE PB1A11.03"/>
    <property type="match status" value="1"/>
</dbReference>
<comment type="cofactor">
    <cofactor evidence="1">
        <name>FMN</name>
        <dbReference type="ChEBI" id="CHEBI:58210"/>
    </cofactor>
</comment>
<reference evidence="8 9" key="1">
    <citation type="journal article" date="2019" name="Int. J. Syst. Evol. Microbiol.">
        <title>The Global Catalogue of Microorganisms (GCM) 10K type strain sequencing project: providing services to taxonomists for standard genome sequencing and annotation.</title>
        <authorList>
            <consortium name="The Broad Institute Genomics Platform"/>
            <consortium name="The Broad Institute Genome Sequencing Center for Infectious Disease"/>
            <person name="Wu L."/>
            <person name="Ma J."/>
        </authorList>
    </citation>
    <scope>NUCLEOTIDE SEQUENCE [LARGE SCALE GENOMIC DNA]</scope>
    <source>
        <strain evidence="8 9">CGMCC 1.12237</strain>
    </source>
</reference>
<dbReference type="Proteomes" id="UP001596201">
    <property type="component" value="Unassembled WGS sequence"/>
</dbReference>
<evidence type="ECO:0000256" key="4">
    <source>
        <dbReference type="ARBA" id="ARBA00023002"/>
    </source>
</evidence>
<dbReference type="GO" id="GO:0043168">
    <property type="term" value="F:anion binding"/>
    <property type="evidence" value="ECO:0007669"/>
    <property type="project" value="UniProtKB-ARBA"/>
</dbReference>
<evidence type="ECO:0000256" key="1">
    <source>
        <dbReference type="ARBA" id="ARBA00001917"/>
    </source>
</evidence>
<dbReference type="AlphaFoldDB" id="A0ABD5RDA6"/>
<dbReference type="InterPro" id="IPR037396">
    <property type="entry name" value="FMN_HAD"/>
</dbReference>
<dbReference type="GO" id="GO:0016614">
    <property type="term" value="F:oxidoreductase activity, acting on CH-OH group of donors"/>
    <property type="evidence" value="ECO:0007669"/>
    <property type="project" value="UniProtKB-ARBA"/>
</dbReference>
<dbReference type="PROSITE" id="PS51349">
    <property type="entry name" value="FMN_HYDROXY_ACID_DH_2"/>
    <property type="match status" value="1"/>
</dbReference>
<dbReference type="EMBL" id="JBHSKX010000002">
    <property type="protein sequence ID" value="MFC5368015.1"/>
    <property type="molecule type" value="Genomic_DNA"/>
</dbReference>
<feature type="region of interest" description="Disordered" evidence="6">
    <location>
        <begin position="1"/>
        <end position="24"/>
    </location>
</feature>
<dbReference type="InterPro" id="IPR012133">
    <property type="entry name" value="Alpha-hydoxy_acid_DH_FMN"/>
</dbReference>
<keyword evidence="3" id="KW-0288">FMN</keyword>
<gene>
    <name evidence="8" type="ORF">ACFPJ5_13850</name>
</gene>
<evidence type="ECO:0000256" key="2">
    <source>
        <dbReference type="ARBA" id="ARBA00022630"/>
    </source>
</evidence>
<keyword evidence="2" id="KW-0285">Flavoprotein</keyword>
<dbReference type="InterPro" id="IPR013785">
    <property type="entry name" value="Aldolase_TIM"/>
</dbReference>
<dbReference type="SUPFAM" id="SSF51395">
    <property type="entry name" value="FMN-linked oxidoreductases"/>
    <property type="match status" value="1"/>
</dbReference>
<evidence type="ECO:0000313" key="8">
    <source>
        <dbReference type="EMBL" id="MFC5368015.1"/>
    </source>
</evidence>
<feature type="domain" description="FMN hydroxy acid dehydrogenase" evidence="7">
    <location>
        <begin position="38"/>
        <end position="405"/>
    </location>
</feature>
<dbReference type="PANTHER" id="PTHR10578">
    <property type="entry name" value="S -2-HYDROXY-ACID OXIDASE-RELATED"/>
    <property type="match status" value="1"/>
</dbReference>
<evidence type="ECO:0000256" key="6">
    <source>
        <dbReference type="SAM" id="MobiDB-lite"/>
    </source>
</evidence>
<dbReference type="FunFam" id="3.20.20.70:FF:000029">
    <property type="entry name" value="L-lactate dehydrogenase"/>
    <property type="match status" value="1"/>
</dbReference>
<organism evidence="8 9">
    <name type="scientific">Salinirubrum litoreum</name>
    <dbReference type="NCBI Taxonomy" id="1126234"/>
    <lineage>
        <taxon>Archaea</taxon>
        <taxon>Methanobacteriati</taxon>
        <taxon>Methanobacteriota</taxon>
        <taxon>Stenosarchaea group</taxon>
        <taxon>Halobacteria</taxon>
        <taxon>Halobacteriales</taxon>
        <taxon>Haloferacaceae</taxon>
        <taxon>Salinirubrum</taxon>
    </lineage>
</organism>
<accession>A0ABD5RDA6</accession>
<dbReference type="InterPro" id="IPR000262">
    <property type="entry name" value="FMN-dep_DH"/>
</dbReference>
<dbReference type="Pfam" id="PF01070">
    <property type="entry name" value="FMN_dh"/>
    <property type="match status" value="1"/>
</dbReference>
<proteinExistence type="inferred from homology"/>
<dbReference type="RefSeq" id="WP_227230254.1">
    <property type="nucleotide sequence ID" value="NZ_JAJCVJ010000002.1"/>
</dbReference>